<organism evidence="2 3">
    <name type="scientific">Pristionchus mayeri</name>
    <dbReference type="NCBI Taxonomy" id="1317129"/>
    <lineage>
        <taxon>Eukaryota</taxon>
        <taxon>Metazoa</taxon>
        <taxon>Ecdysozoa</taxon>
        <taxon>Nematoda</taxon>
        <taxon>Chromadorea</taxon>
        <taxon>Rhabditida</taxon>
        <taxon>Rhabditina</taxon>
        <taxon>Diplogasteromorpha</taxon>
        <taxon>Diplogasteroidea</taxon>
        <taxon>Neodiplogasteridae</taxon>
        <taxon>Pristionchus</taxon>
    </lineage>
</organism>
<gene>
    <name evidence="2" type="ORF">PMAYCL1PPCAC_27727</name>
</gene>
<dbReference type="Proteomes" id="UP001328107">
    <property type="component" value="Unassembled WGS sequence"/>
</dbReference>
<dbReference type="EMBL" id="BTRK01000006">
    <property type="protein sequence ID" value="GMR57532.1"/>
    <property type="molecule type" value="Genomic_DNA"/>
</dbReference>
<evidence type="ECO:0000256" key="1">
    <source>
        <dbReference type="SAM" id="Phobius"/>
    </source>
</evidence>
<protein>
    <submittedName>
        <fullName evidence="2">Uncharacterized protein</fullName>
    </submittedName>
</protein>
<accession>A0AAN5D887</accession>
<keyword evidence="1" id="KW-0472">Membrane</keyword>
<sequence length="86" mass="9976">LVLLEIQNLNVVSDTTVLLLSKCLRASTYICQSQWWRRFCPIFTVIALITCVMINIISRFFINGCVFYEDIEHCKVIMKRSENAVS</sequence>
<name>A0AAN5D887_9BILA</name>
<keyword evidence="1" id="KW-1133">Transmembrane helix</keyword>
<reference evidence="3" key="1">
    <citation type="submission" date="2022-10" db="EMBL/GenBank/DDBJ databases">
        <title>Genome assembly of Pristionchus species.</title>
        <authorList>
            <person name="Yoshida K."/>
            <person name="Sommer R.J."/>
        </authorList>
    </citation>
    <scope>NUCLEOTIDE SEQUENCE [LARGE SCALE GENOMIC DNA]</scope>
    <source>
        <strain evidence="3">RS5460</strain>
    </source>
</reference>
<proteinExistence type="predicted"/>
<keyword evidence="3" id="KW-1185">Reference proteome</keyword>
<comment type="caution">
    <text evidence="2">The sequence shown here is derived from an EMBL/GenBank/DDBJ whole genome shotgun (WGS) entry which is preliminary data.</text>
</comment>
<keyword evidence="1" id="KW-0812">Transmembrane</keyword>
<dbReference type="AlphaFoldDB" id="A0AAN5D887"/>
<feature type="transmembrane region" description="Helical" evidence="1">
    <location>
        <begin position="42"/>
        <end position="62"/>
    </location>
</feature>
<feature type="non-terminal residue" evidence="2">
    <location>
        <position position="1"/>
    </location>
</feature>
<evidence type="ECO:0000313" key="2">
    <source>
        <dbReference type="EMBL" id="GMR57532.1"/>
    </source>
</evidence>
<evidence type="ECO:0000313" key="3">
    <source>
        <dbReference type="Proteomes" id="UP001328107"/>
    </source>
</evidence>